<feature type="compositionally biased region" description="Low complexity" evidence="1">
    <location>
        <begin position="476"/>
        <end position="499"/>
    </location>
</feature>
<organism evidence="2 3">
    <name type="scientific">Schizopora paradoxa</name>
    <dbReference type="NCBI Taxonomy" id="27342"/>
    <lineage>
        <taxon>Eukaryota</taxon>
        <taxon>Fungi</taxon>
        <taxon>Dikarya</taxon>
        <taxon>Basidiomycota</taxon>
        <taxon>Agaricomycotina</taxon>
        <taxon>Agaricomycetes</taxon>
        <taxon>Hymenochaetales</taxon>
        <taxon>Schizoporaceae</taxon>
        <taxon>Schizopora</taxon>
    </lineage>
</organism>
<reference evidence="2 3" key="1">
    <citation type="submission" date="2015-04" db="EMBL/GenBank/DDBJ databases">
        <title>Complete genome sequence of Schizopora paradoxa KUC8140, a cosmopolitan wood degrader in East Asia.</title>
        <authorList>
            <consortium name="DOE Joint Genome Institute"/>
            <person name="Min B."/>
            <person name="Park H."/>
            <person name="Jang Y."/>
            <person name="Kim J.-J."/>
            <person name="Kim K.H."/>
            <person name="Pangilinan J."/>
            <person name="Lipzen A."/>
            <person name="Riley R."/>
            <person name="Grigoriev I.V."/>
            <person name="Spatafora J.W."/>
            <person name="Choi I.-G."/>
        </authorList>
    </citation>
    <scope>NUCLEOTIDE SEQUENCE [LARGE SCALE GENOMIC DNA]</scope>
    <source>
        <strain evidence="2 3">KUC8140</strain>
    </source>
</reference>
<dbReference type="OrthoDB" id="2798109at2759"/>
<dbReference type="InParanoid" id="A0A0H2SDG9"/>
<feature type="region of interest" description="Disordered" evidence="1">
    <location>
        <begin position="460"/>
        <end position="506"/>
    </location>
</feature>
<proteinExistence type="predicted"/>
<dbReference type="Proteomes" id="UP000053477">
    <property type="component" value="Unassembled WGS sequence"/>
</dbReference>
<dbReference type="AlphaFoldDB" id="A0A0H2SDG9"/>
<sequence length="656" mass="74487">MAMVSIMPELFETEASARTVEKIFKDNPQEDWKVEAIAADGTTSERKRAPKNSPLKRGLVTEITASSKPVMKRGPKNAQTNLFPPMWLHKNSPQISSLRLQGISHGARALILNFGSLWMKFQYLTHSSPQFYKRADWDSRIALVDRESRGNKIALAVIFKNYVLAFLSNDLVFQVTWSETLVGLNPFPADILKDKTSFLNTLVDWIKARDNGRCDRSLLATQVVREANHVWAGVGVYTVNELFFMAGLSPFLTECEVFDVPSRVARLVEAYYAYCHRSVNDVWELIRPALHDGILAPTREQRLKYITWLHVYGKKRSYMPPRMKELVDIHKHNMQLLAARPTPWTRRNSEHIFDIFEPTFIEVSLKQKENLGHLIFGKDDWHALGGTEPTRHDDPLSVHFMSLRNDCEFSTFLRNPLTHYSPLFVAKKELRITWCPTYTYRAKKQLWSITELFPRNSYETETLDHDSDGDLDSLSDSESAVESGSESGIESSSELGSTSAEIRQITGPARERMTLEYIITKTNGVGIGPLEYCGNGHIVKQNGGGGATLALCRHDPGVDPYVQLRQEYRVLKKVEGQKKAQPEFLHRQQEVDNEMKTKRETLRRSILGDSQAGNSSMSADSAVVQGIKRRRACTDVHLVSEFAGPFLGKRTRRSLP</sequence>
<gene>
    <name evidence="2" type="ORF">SCHPADRAFT_939128</name>
</gene>
<feature type="region of interest" description="Disordered" evidence="1">
    <location>
        <begin position="39"/>
        <end position="59"/>
    </location>
</feature>
<dbReference type="STRING" id="27342.A0A0H2SDG9"/>
<dbReference type="EMBL" id="KQ085936">
    <property type="protein sequence ID" value="KLO15001.1"/>
    <property type="molecule type" value="Genomic_DNA"/>
</dbReference>
<name>A0A0H2SDG9_9AGAM</name>
<evidence type="ECO:0000313" key="3">
    <source>
        <dbReference type="Proteomes" id="UP000053477"/>
    </source>
</evidence>
<evidence type="ECO:0000313" key="2">
    <source>
        <dbReference type="EMBL" id="KLO15001.1"/>
    </source>
</evidence>
<evidence type="ECO:0000256" key="1">
    <source>
        <dbReference type="SAM" id="MobiDB-lite"/>
    </source>
</evidence>
<protein>
    <submittedName>
        <fullName evidence="2">Uncharacterized protein</fullName>
    </submittedName>
</protein>
<accession>A0A0H2SDG9</accession>
<keyword evidence="3" id="KW-1185">Reference proteome</keyword>